<keyword evidence="2" id="KW-1185">Reference proteome</keyword>
<dbReference type="AlphaFoldDB" id="A0A8X6MT65"/>
<reference evidence="1" key="1">
    <citation type="submission" date="2020-08" db="EMBL/GenBank/DDBJ databases">
        <title>Multicomponent nature underlies the extraordinary mechanical properties of spider dragline silk.</title>
        <authorList>
            <person name="Kono N."/>
            <person name="Nakamura H."/>
            <person name="Mori M."/>
            <person name="Yoshida Y."/>
            <person name="Ohtoshi R."/>
            <person name="Malay A.D."/>
            <person name="Moran D.A.P."/>
            <person name="Tomita M."/>
            <person name="Numata K."/>
            <person name="Arakawa K."/>
        </authorList>
    </citation>
    <scope>NUCLEOTIDE SEQUENCE</scope>
</reference>
<name>A0A8X6MT65_NEPPI</name>
<evidence type="ECO:0000313" key="1">
    <source>
        <dbReference type="EMBL" id="GFS76449.1"/>
    </source>
</evidence>
<dbReference type="EMBL" id="BMAW01001972">
    <property type="protein sequence ID" value="GFS76449.1"/>
    <property type="molecule type" value="Genomic_DNA"/>
</dbReference>
<proteinExistence type="predicted"/>
<organism evidence="1 2">
    <name type="scientific">Nephila pilipes</name>
    <name type="common">Giant wood spider</name>
    <name type="synonym">Nephila maculata</name>
    <dbReference type="NCBI Taxonomy" id="299642"/>
    <lineage>
        <taxon>Eukaryota</taxon>
        <taxon>Metazoa</taxon>
        <taxon>Ecdysozoa</taxon>
        <taxon>Arthropoda</taxon>
        <taxon>Chelicerata</taxon>
        <taxon>Arachnida</taxon>
        <taxon>Araneae</taxon>
        <taxon>Araneomorphae</taxon>
        <taxon>Entelegynae</taxon>
        <taxon>Araneoidea</taxon>
        <taxon>Nephilidae</taxon>
        <taxon>Nephila</taxon>
    </lineage>
</organism>
<protein>
    <submittedName>
        <fullName evidence="1">Uncharacterized protein</fullName>
    </submittedName>
</protein>
<gene>
    <name evidence="1" type="ORF">NPIL_547271</name>
</gene>
<dbReference type="Proteomes" id="UP000887013">
    <property type="component" value="Unassembled WGS sequence"/>
</dbReference>
<evidence type="ECO:0000313" key="2">
    <source>
        <dbReference type="Proteomes" id="UP000887013"/>
    </source>
</evidence>
<comment type="caution">
    <text evidence="1">The sequence shown here is derived from an EMBL/GenBank/DDBJ whole genome shotgun (WGS) entry which is preliminary data.</text>
</comment>
<sequence>MRLVSRSIGSDPSNLGVVCAAICRFKANQKGFQRNRGWQSIVNESNKRILHYGDSEPCVHNPAVDNVSSEHLPIFSIL</sequence>
<accession>A0A8X6MT65</accession>